<evidence type="ECO:0000313" key="3">
    <source>
        <dbReference type="Proteomes" id="UP000825935"/>
    </source>
</evidence>
<evidence type="ECO:0000313" key="2">
    <source>
        <dbReference type="EMBL" id="KAH7299219.1"/>
    </source>
</evidence>
<feature type="compositionally biased region" description="Gly residues" evidence="1">
    <location>
        <begin position="151"/>
        <end position="160"/>
    </location>
</feature>
<organism evidence="2 3">
    <name type="scientific">Ceratopteris richardii</name>
    <name type="common">Triangle waterfern</name>
    <dbReference type="NCBI Taxonomy" id="49495"/>
    <lineage>
        <taxon>Eukaryota</taxon>
        <taxon>Viridiplantae</taxon>
        <taxon>Streptophyta</taxon>
        <taxon>Embryophyta</taxon>
        <taxon>Tracheophyta</taxon>
        <taxon>Polypodiopsida</taxon>
        <taxon>Polypodiidae</taxon>
        <taxon>Polypodiales</taxon>
        <taxon>Pteridineae</taxon>
        <taxon>Pteridaceae</taxon>
        <taxon>Parkerioideae</taxon>
        <taxon>Ceratopteris</taxon>
    </lineage>
</organism>
<dbReference type="OMA" id="YAYCERK"/>
<comment type="caution">
    <text evidence="2">The sequence shown here is derived from an EMBL/GenBank/DDBJ whole genome shotgun (WGS) entry which is preliminary data.</text>
</comment>
<sequence length="621" mass="67315">MCSSISPSSSPFPGKFSIARNRCYAPGFPENFGLIAFKVNILQTNNAQSYKQRLLQVMNSNPESSRKQGFGSSDIAVSGISSTRCAARKDDTSGDGGFQWRRKSEIPELHHGPSSSSPSSSPSYKSSTNENGNTRGFPQKSSASDNRRQGQGRGRSGGSFKGRSFSAGRGTSSRNRTFSSNVDEDAGRNYVANGSLEGKRKKPPKIREQVRITSPIGSDPKVAILGGGMSGLMCALTLQEKGIRSTVFDTGKHGLGGRMGTRDVAQVNGHELAFDHAAQYFTATDPSFKKLVKKWIIEGAVKEWNGVVGTLDKGGMFTELKSPTKYIATHGMRLLADHLAAERKLMDVVRPCWISRLNEHGGMWHLSEYEKDRGEFDIVVIAHNGKCANRLLGPIGVPLVAKQMKRLELSSIWALMAAFEQPLPAPVSYSGSGQVEGAFVRDIDSLSWMGNNTAKLQPQQKSGPYCWTFLSTAKYGKKNKVPQESIPTVRAERVKREMLQGVEKALGLEEASLPTPVYMKVQLWGAANPTNSPHIPCIFDAHGRVGICGDWLLGSNLEAAALSGMAMADHIYAYCERKGFGAEEFSVGLEEVLLPVGGHDIGQFDGHELAKAVDPELLAAV</sequence>
<dbReference type="EMBL" id="CM035429">
    <property type="protein sequence ID" value="KAH7299219.1"/>
    <property type="molecule type" value="Genomic_DNA"/>
</dbReference>
<name>A0A8T2RRX9_CERRI</name>
<dbReference type="Pfam" id="PF13450">
    <property type="entry name" value="NAD_binding_8"/>
    <property type="match status" value="1"/>
</dbReference>
<feature type="region of interest" description="Disordered" evidence="1">
    <location>
        <begin position="105"/>
        <end position="206"/>
    </location>
</feature>
<proteinExistence type="predicted"/>
<keyword evidence="3" id="KW-1185">Reference proteome</keyword>
<gene>
    <name evidence="2" type="ORF">KP509_24G000600</name>
</gene>
<dbReference type="OrthoDB" id="417877at2759"/>
<evidence type="ECO:0000256" key="1">
    <source>
        <dbReference type="SAM" id="MobiDB-lite"/>
    </source>
</evidence>
<dbReference type="SUPFAM" id="SSF51905">
    <property type="entry name" value="FAD/NAD(P)-binding domain"/>
    <property type="match status" value="1"/>
</dbReference>
<dbReference type="Gene3D" id="3.90.660.10">
    <property type="match status" value="1"/>
</dbReference>
<dbReference type="Proteomes" id="UP000825935">
    <property type="component" value="Chromosome 24"/>
</dbReference>
<dbReference type="Gene3D" id="3.50.50.60">
    <property type="entry name" value="FAD/NAD(P)-binding domain"/>
    <property type="match status" value="1"/>
</dbReference>
<reference evidence="2" key="1">
    <citation type="submission" date="2021-08" db="EMBL/GenBank/DDBJ databases">
        <title>WGS assembly of Ceratopteris richardii.</title>
        <authorList>
            <person name="Marchant D.B."/>
            <person name="Chen G."/>
            <person name="Jenkins J."/>
            <person name="Shu S."/>
            <person name="Leebens-Mack J."/>
            <person name="Grimwood J."/>
            <person name="Schmutz J."/>
            <person name="Soltis P."/>
            <person name="Soltis D."/>
            <person name="Chen Z.-H."/>
        </authorList>
    </citation>
    <scope>NUCLEOTIDE SEQUENCE</scope>
    <source>
        <strain evidence="2">Whitten #5841</strain>
        <tissue evidence="2">Leaf</tissue>
    </source>
</reference>
<dbReference type="PANTHER" id="PTHR16128:SF8">
    <property type="entry name" value="EXPRESSED PROTEIN"/>
    <property type="match status" value="1"/>
</dbReference>
<feature type="compositionally biased region" description="Low complexity" evidence="1">
    <location>
        <begin position="113"/>
        <end position="127"/>
    </location>
</feature>
<protein>
    <recommendedName>
        <fullName evidence="4">FAD/NAD(P)-binding oxidoreductase family protein</fullName>
    </recommendedName>
</protein>
<feature type="compositionally biased region" description="Polar residues" evidence="1">
    <location>
        <begin position="171"/>
        <end position="181"/>
    </location>
</feature>
<dbReference type="PANTHER" id="PTHR16128">
    <property type="entry name" value="FAD/NAD(P)-BINDING OXIDOREDUCTASE FAMILY PROTEIN"/>
    <property type="match status" value="1"/>
</dbReference>
<feature type="compositionally biased region" description="Low complexity" evidence="1">
    <location>
        <begin position="161"/>
        <end position="170"/>
    </location>
</feature>
<accession>A0A8T2RRX9</accession>
<feature type="compositionally biased region" description="Polar residues" evidence="1">
    <location>
        <begin position="128"/>
        <end position="144"/>
    </location>
</feature>
<dbReference type="AlphaFoldDB" id="A0A8T2RRX9"/>
<dbReference type="InterPro" id="IPR036188">
    <property type="entry name" value="FAD/NAD-bd_sf"/>
</dbReference>
<evidence type="ECO:0008006" key="4">
    <source>
        <dbReference type="Google" id="ProtNLM"/>
    </source>
</evidence>